<evidence type="ECO:0000256" key="3">
    <source>
        <dbReference type="ARBA" id="ARBA00022630"/>
    </source>
</evidence>
<keyword evidence="5" id="KW-0560">Oxidoreductase</keyword>
<dbReference type="InterPro" id="IPR006076">
    <property type="entry name" value="FAD-dep_OxRdtase"/>
</dbReference>
<comment type="similarity">
    <text evidence="2">Belongs to the DAMOX/DASOX family.</text>
</comment>
<dbReference type="EC" id="1.4.3.3" evidence="6"/>
<comment type="cofactor">
    <cofactor evidence="1">
        <name>FAD</name>
        <dbReference type="ChEBI" id="CHEBI:57692"/>
    </cofactor>
</comment>
<name>A0A1L4D1B3_9BACT</name>
<evidence type="ECO:0000313" key="11">
    <source>
        <dbReference type="Proteomes" id="UP000184731"/>
    </source>
</evidence>
<evidence type="ECO:0000256" key="5">
    <source>
        <dbReference type="ARBA" id="ARBA00023002"/>
    </source>
</evidence>
<evidence type="ECO:0000313" key="10">
    <source>
        <dbReference type="EMBL" id="APJ03992.1"/>
    </source>
</evidence>
<organism evidence="10 11">
    <name type="scientific">Silvanigrella aquatica</name>
    <dbReference type="NCBI Taxonomy" id="1915309"/>
    <lineage>
        <taxon>Bacteria</taxon>
        <taxon>Pseudomonadati</taxon>
        <taxon>Bdellovibrionota</taxon>
        <taxon>Oligoflexia</taxon>
        <taxon>Silvanigrellales</taxon>
        <taxon>Silvanigrellaceae</taxon>
        <taxon>Silvanigrella</taxon>
    </lineage>
</organism>
<dbReference type="PANTHER" id="PTHR11530">
    <property type="entry name" value="D-AMINO ACID OXIDASE"/>
    <property type="match status" value="1"/>
</dbReference>
<protein>
    <recommendedName>
        <fullName evidence="7">D-amino-acid oxidase</fullName>
        <ecNumber evidence="6">1.4.3.3</ecNumber>
    </recommendedName>
</protein>
<dbReference type="InterPro" id="IPR023209">
    <property type="entry name" value="DAO"/>
</dbReference>
<keyword evidence="3" id="KW-0285">Flavoprotein</keyword>
<dbReference type="PANTHER" id="PTHR11530:SF11">
    <property type="entry name" value="D-ASPARTATE OXIDASE"/>
    <property type="match status" value="1"/>
</dbReference>
<dbReference type="SUPFAM" id="SSF51905">
    <property type="entry name" value="FAD/NAD(P)-binding domain"/>
    <property type="match status" value="1"/>
</dbReference>
<keyword evidence="4" id="KW-0274">FAD</keyword>
<evidence type="ECO:0000259" key="9">
    <source>
        <dbReference type="Pfam" id="PF01266"/>
    </source>
</evidence>
<dbReference type="SUPFAM" id="SSF54373">
    <property type="entry name" value="FAD-linked reductases, C-terminal domain"/>
    <property type="match status" value="1"/>
</dbReference>
<dbReference type="Gene3D" id="3.30.9.10">
    <property type="entry name" value="D-Amino Acid Oxidase, subunit A, domain 2"/>
    <property type="match status" value="1"/>
</dbReference>
<dbReference type="KEGG" id="saqi:AXG55_08765"/>
<dbReference type="InterPro" id="IPR036188">
    <property type="entry name" value="FAD/NAD-bd_sf"/>
</dbReference>
<dbReference type="EMBL" id="CP017834">
    <property type="protein sequence ID" value="APJ03992.1"/>
    <property type="molecule type" value="Genomic_DNA"/>
</dbReference>
<evidence type="ECO:0000256" key="2">
    <source>
        <dbReference type="ARBA" id="ARBA00006730"/>
    </source>
</evidence>
<evidence type="ECO:0000256" key="6">
    <source>
        <dbReference type="ARBA" id="ARBA00039101"/>
    </source>
</evidence>
<dbReference type="STRING" id="1915309.AXG55_08765"/>
<evidence type="ECO:0000256" key="8">
    <source>
        <dbReference type="ARBA" id="ARBA00049547"/>
    </source>
</evidence>
<dbReference type="GO" id="GO:0071949">
    <property type="term" value="F:FAD binding"/>
    <property type="evidence" value="ECO:0007669"/>
    <property type="project" value="InterPro"/>
</dbReference>
<gene>
    <name evidence="10" type="ORF">AXG55_08765</name>
</gene>
<evidence type="ECO:0000256" key="7">
    <source>
        <dbReference type="ARBA" id="ARBA00039751"/>
    </source>
</evidence>
<proteinExistence type="inferred from homology"/>
<dbReference type="AlphaFoldDB" id="A0A1L4D1B3"/>
<evidence type="ECO:0000256" key="1">
    <source>
        <dbReference type="ARBA" id="ARBA00001974"/>
    </source>
</evidence>
<reference evidence="10 11" key="1">
    <citation type="submission" date="2016-10" db="EMBL/GenBank/DDBJ databases">
        <title>Silvanigrella aquatica sp. nov., isolated from a freshwater lake located in the Black Forest, Germany, description of Silvanigrellaceae fam. nov., Silvanigrellales ord. nov., reclassification of the order Bdellovibrionales in the class Oligoflexia, reclassification of the families Bacteriovoracaceae and Halobacteriovoraceae in the new order Bacteriovoracales ord. nov., and reclassification of the family Pseudobacteriovoracaceae in the order Oligoflexiales.</title>
        <authorList>
            <person name="Hahn M.W."/>
            <person name="Schmidt J."/>
            <person name="Koll U."/>
            <person name="Rohde M."/>
            <person name="Verbag S."/>
            <person name="Pitt A."/>
            <person name="Nakai R."/>
            <person name="Naganuma T."/>
            <person name="Lang E."/>
        </authorList>
    </citation>
    <scope>NUCLEOTIDE SEQUENCE [LARGE SCALE GENOMIC DNA]</scope>
    <source>
        <strain evidence="10 11">MWH-Nonnen-W8red</strain>
    </source>
</reference>
<comment type="catalytic activity">
    <reaction evidence="8">
        <text>a D-alpha-amino acid + O2 + H2O = a 2-oxocarboxylate + H2O2 + NH4(+)</text>
        <dbReference type="Rhea" id="RHEA:21816"/>
        <dbReference type="ChEBI" id="CHEBI:15377"/>
        <dbReference type="ChEBI" id="CHEBI:15379"/>
        <dbReference type="ChEBI" id="CHEBI:16240"/>
        <dbReference type="ChEBI" id="CHEBI:28938"/>
        <dbReference type="ChEBI" id="CHEBI:35179"/>
        <dbReference type="ChEBI" id="CHEBI:59871"/>
        <dbReference type="EC" id="1.4.3.3"/>
    </reaction>
    <physiologicalReaction direction="left-to-right" evidence="8">
        <dbReference type="Rhea" id="RHEA:21817"/>
    </physiologicalReaction>
</comment>
<feature type="domain" description="FAD dependent oxidoreductase" evidence="9">
    <location>
        <begin position="3"/>
        <end position="333"/>
    </location>
</feature>
<keyword evidence="11" id="KW-1185">Reference proteome</keyword>
<accession>A0A1L4D1B3</accession>
<evidence type="ECO:0000256" key="4">
    <source>
        <dbReference type="ARBA" id="ARBA00022827"/>
    </source>
</evidence>
<dbReference type="Gene3D" id="3.50.50.60">
    <property type="entry name" value="FAD/NAD(P)-binding domain"/>
    <property type="match status" value="1"/>
</dbReference>
<dbReference type="RefSeq" id="WP_148697738.1">
    <property type="nucleotide sequence ID" value="NZ_CP017834.1"/>
</dbReference>
<sequence length="360" mass="41367">MNIAIMGAGVLGRLLAIELHERKHKVTIFEKNDEYSSLSCSATAAGMLAPWSEAQESSEIVFELGVSSLKLWPHILKKINAENIIDRWGTAHLATLGEKHKLIHFLECLKSKGIHPEVIEINQKNNKRFVGNFYSPYSFGYYFPDEASLKPRYFIEKSNQFFKEKSINFYFNQKIIESEQNKIKTEENTFYFDLICNTTGMAAKSIFAETTQLLRGVRGSLILMYAPLVHLNSVIRIRHSRNPIYIVPRGHHQYIIGATTHETECLKPITAEAFLELLNVAVHFDKGFLEAHIMEQRINLRPTLTSGSPQFLKKDEIYYINGLYRNGITISPALVNIFCNYIENKNTLINNKKFEDLWIN</sequence>
<dbReference type="OrthoDB" id="9790035at2"/>
<dbReference type="GO" id="GO:0003884">
    <property type="term" value="F:D-amino-acid oxidase activity"/>
    <property type="evidence" value="ECO:0007669"/>
    <property type="project" value="UniProtKB-EC"/>
</dbReference>
<dbReference type="Proteomes" id="UP000184731">
    <property type="component" value="Chromosome"/>
</dbReference>
<dbReference type="GO" id="GO:0046416">
    <property type="term" value="P:D-amino acid metabolic process"/>
    <property type="evidence" value="ECO:0007669"/>
    <property type="project" value="InterPro"/>
</dbReference>
<dbReference type="Pfam" id="PF01266">
    <property type="entry name" value="DAO"/>
    <property type="match status" value="1"/>
</dbReference>